<gene>
    <name evidence="8" type="ORF">WJX81_003658</name>
</gene>
<comment type="similarity">
    <text evidence="2">Belongs to the MnmA/TRMU family.</text>
</comment>
<dbReference type="InterPro" id="IPR012340">
    <property type="entry name" value="NA-bd_OB-fold"/>
</dbReference>
<evidence type="ECO:0000313" key="8">
    <source>
        <dbReference type="EMBL" id="KAK9826481.1"/>
    </source>
</evidence>
<dbReference type="CDD" id="cd04470">
    <property type="entry name" value="S1_EF-P_repeat_1"/>
    <property type="match status" value="1"/>
</dbReference>
<dbReference type="Pfam" id="PF08207">
    <property type="entry name" value="EFP_N"/>
    <property type="match status" value="1"/>
</dbReference>
<evidence type="ECO:0000313" key="9">
    <source>
        <dbReference type="Proteomes" id="UP001445335"/>
    </source>
</evidence>
<dbReference type="AlphaFoldDB" id="A0AAW1QYE1"/>
<evidence type="ECO:0000259" key="7">
    <source>
        <dbReference type="SMART" id="SM01185"/>
    </source>
</evidence>
<feature type="domain" description="Elongation factor P C-terminal" evidence="6">
    <location>
        <begin position="484"/>
        <end position="540"/>
    </location>
</feature>
<dbReference type="Gene3D" id="2.40.50.140">
    <property type="entry name" value="Nucleic acid-binding proteins"/>
    <property type="match status" value="2"/>
</dbReference>
<organism evidence="8 9">
    <name type="scientific">Elliptochloris bilobata</name>
    <dbReference type="NCBI Taxonomy" id="381761"/>
    <lineage>
        <taxon>Eukaryota</taxon>
        <taxon>Viridiplantae</taxon>
        <taxon>Chlorophyta</taxon>
        <taxon>core chlorophytes</taxon>
        <taxon>Trebouxiophyceae</taxon>
        <taxon>Trebouxiophyceae incertae sedis</taxon>
        <taxon>Elliptochloris clade</taxon>
        <taxon>Elliptochloris</taxon>
    </lineage>
</organism>
<dbReference type="InterPro" id="IPR014729">
    <property type="entry name" value="Rossmann-like_a/b/a_fold"/>
</dbReference>
<evidence type="ECO:0000256" key="4">
    <source>
        <dbReference type="ARBA" id="ARBA00011953"/>
    </source>
</evidence>
<dbReference type="SMART" id="SM01185">
    <property type="entry name" value="EFP"/>
    <property type="match status" value="1"/>
</dbReference>
<dbReference type="PANTHER" id="PTHR11933:SF5">
    <property type="entry name" value="MITOCHONDRIAL TRNA-SPECIFIC 2-THIOURIDYLASE 1"/>
    <property type="match status" value="1"/>
</dbReference>
<feature type="domain" description="Translation elongation factor P/YeiP central" evidence="7">
    <location>
        <begin position="420"/>
        <end position="476"/>
    </location>
</feature>
<dbReference type="GO" id="GO:0043043">
    <property type="term" value="P:peptide biosynthetic process"/>
    <property type="evidence" value="ECO:0007669"/>
    <property type="project" value="InterPro"/>
</dbReference>
<dbReference type="EC" id="2.8.1.14" evidence="4"/>
<dbReference type="CDD" id="cd01998">
    <property type="entry name" value="MnmA_TRMU-like"/>
    <property type="match status" value="1"/>
</dbReference>
<comment type="similarity">
    <text evidence="3">Belongs to the elongation factor P family.</text>
</comment>
<dbReference type="SUPFAM" id="SSF50104">
    <property type="entry name" value="Translation proteins SH3-like domain"/>
    <property type="match status" value="1"/>
</dbReference>
<dbReference type="SUPFAM" id="SSF50249">
    <property type="entry name" value="Nucleic acid-binding proteins"/>
    <property type="match status" value="2"/>
</dbReference>
<evidence type="ECO:0000256" key="5">
    <source>
        <dbReference type="ARBA" id="ARBA00049564"/>
    </source>
</evidence>
<dbReference type="Proteomes" id="UP001445335">
    <property type="component" value="Unassembled WGS sequence"/>
</dbReference>
<comment type="function">
    <text evidence="1">Catalyzes the 2-thiolation of uridine at the wobble position (U34) of mitochondrial tRNA(Lys), tRNA(Glu) and tRNA(Gln). Required for the formation of 5-taurinomethyl-2-thiouridine (tm5s2U) of mitochondrial tRNA(Lys), tRNA(Glu), and tRNA(Gln) at the wobble position. ATP is required to activate the C2 atom of the wobble base.</text>
</comment>
<dbReference type="SUPFAM" id="SSF52402">
    <property type="entry name" value="Adenine nucleotide alpha hydrolases-like"/>
    <property type="match status" value="1"/>
</dbReference>
<evidence type="ECO:0000256" key="3">
    <source>
        <dbReference type="ARBA" id="ARBA00009479"/>
    </source>
</evidence>
<sequence length="545" mass="57828">MLLKQQGHDVVGVFTRNWDEAEEAGVPGGCGEADLEATRRVAAQLRIPLAEADFTARYWHDVFADYVEQAGRGLTPNPDLPCNRHIKFGALAAWAAERGADALATGHYARLRRHPGGGPPQLLRAVDNAKDQSYFLAGVPGAALASVEFPVGGLLKNTVRALAAEAGLASAARRSSAGICFIGRRKYGEFLEGYAAPLEGRYMDVDSGADLGPCANLAALTHGQHASIGGCQQRMYVAGKDLVAGRAWAAAGRDHPALFSGEALAGVPQWVAGVPPAALAAGRPLHCQFKARYRQALAECAVVPAGAAPPLEPSALCRLLPEDAAAADAAQTDGLQVAFDVPVRAVTPGQALVLYEGEVRTGNVIESDGRLCEIVKFLHNHGAGRQLGSIQLELRDLVRGNKLHTRFRPYDPVEVVRLDTKAYQYLYAEGDNLVLMDPESFEQRSVSRTVLGEQAPWLVEGVILQLSLSGEDGDVLAGQLPSFVTLEVVDTIAPGDKGGSVSASYKQCTLSNGSQIMVPPSTTEGQRIVVDTRDGTYLRRAGASD</sequence>
<protein>
    <recommendedName>
        <fullName evidence="4">tRNA-5-taurinomethyluridine 2-sulfurtransferase</fullName>
        <ecNumber evidence="4">2.8.1.14</ecNumber>
    </recommendedName>
</protein>
<dbReference type="Pfam" id="PF09285">
    <property type="entry name" value="Elong-fact-P_C"/>
    <property type="match status" value="1"/>
</dbReference>
<reference evidence="8 9" key="1">
    <citation type="journal article" date="2024" name="Nat. Commun.">
        <title>Phylogenomics reveals the evolutionary origins of lichenization in chlorophyte algae.</title>
        <authorList>
            <person name="Puginier C."/>
            <person name="Libourel C."/>
            <person name="Otte J."/>
            <person name="Skaloud P."/>
            <person name="Haon M."/>
            <person name="Grisel S."/>
            <person name="Petersen M."/>
            <person name="Berrin J.G."/>
            <person name="Delaux P.M."/>
            <person name="Dal Grande F."/>
            <person name="Keller J."/>
        </authorList>
    </citation>
    <scope>NUCLEOTIDE SEQUENCE [LARGE SCALE GENOMIC DNA]</scope>
    <source>
        <strain evidence="8 9">SAG 245.80</strain>
    </source>
</reference>
<dbReference type="InterPro" id="IPR008991">
    <property type="entry name" value="Translation_prot_SH3-like_sf"/>
</dbReference>
<evidence type="ECO:0000256" key="1">
    <source>
        <dbReference type="ARBA" id="ARBA00003986"/>
    </source>
</evidence>
<keyword evidence="9" id="KW-1185">Reference proteome</keyword>
<dbReference type="GO" id="GO:0002143">
    <property type="term" value="P:tRNA wobble position uridine thiolation"/>
    <property type="evidence" value="ECO:0007669"/>
    <property type="project" value="TreeGrafter"/>
</dbReference>
<proteinExistence type="inferred from homology"/>
<evidence type="ECO:0000256" key="2">
    <source>
        <dbReference type="ARBA" id="ARBA00006191"/>
    </source>
</evidence>
<comment type="catalytic activity">
    <reaction evidence="5">
        <text>5-taurinomethyluridine(34) in tRNA + S-sulfanyl-L-cysteinyl-[protein] + AH2 + ATP = 5-taurinomethyl-2-thiouridine(34) in tRNA + L-cysteinyl-[protein] + A + AMP + diphosphate + H(+)</text>
        <dbReference type="Rhea" id="RHEA:47040"/>
        <dbReference type="Rhea" id="RHEA-COMP:10131"/>
        <dbReference type="Rhea" id="RHEA-COMP:11726"/>
        <dbReference type="Rhea" id="RHEA-COMP:11732"/>
        <dbReference type="Rhea" id="RHEA-COMP:11733"/>
        <dbReference type="ChEBI" id="CHEBI:13193"/>
        <dbReference type="ChEBI" id="CHEBI:15378"/>
        <dbReference type="ChEBI" id="CHEBI:17499"/>
        <dbReference type="ChEBI" id="CHEBI:29950"/>
        <dbReference type="ChEBI" id="CHEBI:30616"/>
        <dbReference type="ChEBI" id="CHEBI:33019"/>
        <dbReference type="ChEBI" id="CHEBI:61963"/>
        <dbReference type="ChEBI" id="CHEBI:87171"/>
        <dbReference type="ChEBI" id="CHEBI:87172"/>
        <dbReference type="ChEBI" id="CHEBI:456215"/>
        <dbReference type="EC" id="2.8.1.14"/>
    </reaction>
</comment>
<dbReference type="PANTHER" id="PTHR11933">
    <property type="entry name" value="TRNA 5-METHYLAMINOMETHYL-2-THIOURIDYLATE -METHYLTRANSFERASE"/>
    <property type="match status" value="1"/>
</dbReference>
<dbReference type="GO" id="GO:0061708">
    <property type="term" value="F:tRNA-5-taurinomethyluridine 2-sulfurtransferase"/>
    <property type="evidence" value="ECO:0007669"/>
    <property type="project" value="UniProtKB-EC"/>
</dbReference>
<comment type="caution">
    <text evidence="8">The sequence shown here is derived from an EMBL/GenBank/DDBJ whole genome shotgun (WGS) entry which is preliminary data.</text>
</comment>
<dbReference type="InterPro" id="IPR013185">
    <property type="entry name" value="Transl_elong_KOW-like"/>
</dbReference>
<dbReference type="FunFam" id="2.40.50.140:FF:000004">
    <property type="entry name" value="Elongation factor P"/>
    <property type="match status" value="1"/>
</dbReference>
<dbReference type="Gene3D" id="2.40.30.10">
    <property type="entry name" value="Translation factors"/>
    <property type="match status" value="1"/>
</dbReference>
<evidence type="ECO:0000259" key="6">
    <source>
        <dbReference type="SMART" id="SM00841"/>
    </source>
</evidence>
<accession>A0AAW1QYE1</accession>
<dbReference type="Pfam" id="PF03054">
    <property type="entry name" value="tRNA_Me_trans"/>
    <property type="match status" value="1"/>
</dbReference>
<dbReference type="GO" id="GO:0003746">
    <property type="term" value="F:translation elongation factor activity"/>
    <property type="evidence" value="ECO:0007669"/>
    <property type="project" value="InterPro"/>
</dbReference>
<dbReference type="InterPro" id="IPR001059">
    <property type="entry name" value="Transl_elong_P/YeiP_cen"/>
</dbReference>
<dbReference type="InterPro" id="IPR004506">
    <property type="entry name" value="MnmA-like"/>
</dbReference>
<dbReference type="SMART" id="SM00841">
    <property type="entry name" value="Elong-fact-P_C"/>
    <property type="match status" value="1"/>
</dbReference>
<dbReference type="EMBL" id="JALJOU010000064">
    <property type="protein sequence ID" value="KAK9826481.1"/>
    <property type="molecule type" value="Genomic_DNA"/>
</dbReference>
<dbReference type="Pfam" id="PF01132">
    <property type="entry name" value="EFP"/>
    <property type="match status" value="1"/>
</dbReference>
<dbReference type="GO" id="GO:0005829">
    <property type="term" value="C:cytosol"/>
    <property type="evidence" value="ECO:0007669"/>
    <property type="project" value="UniProtKB-ARBA"/>
</dbReference>
<dbReference type="Gene3D" id="3.40.50.620">
    <property type="entry name" value="HUPs"/>
    <property type="match status" value="1"/>
</dbReference>
<name>A0AAW1QYE1_9CHLO</name>
<dbReference type="InterPro" id="IPR015365">
    <property type="entry name" value="Elong-fact-P_C"/>
</dbReference>